<keyword evidence="7" id="KW-1185">Reference proteome</keyword>
<dbReference type="RefSeq" id="WP_268924225.1">
    <property type="nucleotide sequence ID" value="NZ_JAPTGB010000003.1"/>
</dbReference>
<evidence type="ECO:0000256" key="2">
    <source>
        <dbReference type="ARBA" id="ARBA00022741"/>
    </source>
</evidence>
<gene>
    <name evidence="6" type="ORF">O0S10_02000</name>
</gene>
<dbReference type="PROSITE" id="PS50893">
    <property type="entry name" value="ABC_TRANSPORTER_2"/>
    <property type="match status" value="1"/>
</dbReference>
<evidence type="ECO:0000313" key="7">
    <source>
        <dbReference type="Proteomes" id="UP001141422"/>
    </source>
</evidence>
<dbReference type="Gene3D" id="3.40.50.300">
    <property type="entry name" value="P-loop containing nucleotide triphosphate hydrolases"/>
    <property type="match status" value="1"/>
</dbReference>
<dbReference type="GO" id="GO:0005524">
    <property type="term" value="F:ATP binding"/>
    <property type="evidence" value="ECO:0007669"/>
    <property type="project" value="UniProtKB-KW"/>
</dbReference>
<dbReference type="PANTHER" id="PTHR42794">
    <property type="entry name" value="HEMIN IMPORT ATP-BINDING PROTEIN HMUV"/>
    <property type="match status" value="1"/>
</dbReference>
<evidence type="ECO:0000259" key="5">
    <source>
        <dbReference type="PROSITE" id="PS50893"/>
    </source>
</evidence>
<name>A0ABT4IE30_9EURY</name>
<proteinExistence type="predicted"/>
<dbReference type="InterPro" id="IPR017871">
    <property type="entry name" value="ABC_transporter-like_CS"/>
</dbReference>
<keyword evidence="1" id="KW-0813">Transport</keyword>
<dbReference type="Pfam" id="PF00005">
    <property type="entry name" value="ABC_tran"/>
    <property type="match status" value="1"/>
</dbReference>
<dbReference type="SUPFAM" id="SSF52540">
    <property type="entry name" value="P-loop containing nucleoside triphosphate hydrolases"/>
    <property type="match status" value="1"/>
</dbReference>
<dbReference type="InterPro" id="IPR003593">
    <property type="entry name" value="AAA+_ATPase"/>
</dbReference>
<evidence type="ECO:0000256" key="1">
    <source>
        <dbReference type="ARBA" id="ARBA00022448"/>
    </source>
</evidence>
<evidence type="ECO:0000256" key="4">
    <source>
        <dbReference type="ARBA" id="ARBA00022967"/>
    </source>
</evidence>
<organism evidence="6 7">
    <name type="scientific">Methanocorpusculum petauri</name>
    <dbReference type="NCBI Taxonomy" id="3002863"/>
    <lineage>
        <taxon>Archaea</taxon>
        <taxon>Methanobacteriati</taxon>
        <taxon>Methanobacteriota</taxon>
        <taxon>Stenosarchaea group</taxon>
        <taxon>Methanomicrobia</taxon>
        <taxon>Methanomicrobiales</taxon>
        <taxon>Methanocorpusculaceae</taxon>
        <taxon>Methanocorpusculum</taxon>
    </lineage>
</organism>
<sequence>MMPVISAERLCVSYGDHKVLRDLSLAVEEGRFIGILGPNGCGKTTFLRALSRILEPVSGVVMIEGMDVAAYDTRALARILGCVRQETDVAFPFTVREIVLMGRHPHIGRLAPLGEADLSIADEAMRRTNTLHLADKLITEVSGGERQRVLIARTLAQQPKILLLDEPTSHLDINHQLEILSLIQELTPKITVVGVFHDFNLASYFCDRLILMSAGQIVAAGTPAEVLTAERIQMSFSVRMLVHTHPLTGKPYLVPAYDVAAAPGGVRVHVISGGGSGSELFHLLLLHGCRVTAGVLAANDSDAAAAAALGIEAVVEPPFAAVSDAAVERLRGLLAAADVVVVAGMPVGSGNLANLSVLRDVSVPIYFVGRCGDYAGGAADVLCAELAGCGAVEVVSAADLLRRILL</sequence>
<dbReference type="PANTHER" id="PTHR42794:SF1">
    <property type="entry name" value="HEMIN IMPORT ATP-BINDING PROTEIN HMUV"/>
    <property type="match status" value="1"/>
</dbReference>
<dbReference type="InterPro" id="IPR027417">
    <property type="entry name" value="P-loop_NTPase"/>
</dbReference>
<dbReference type="PROSITE" id="PS00211">
    <property type="entry name" value="ABC_TRANSPORTER_1"/>
    <property type="match status" value="1"/>
</dbReference>
<dbReference type="CDD" id="cd03214">
    <property type="entry name" value="ABC_Iron-Siderophores_B12_Hemin"/>
    <property type="match status" value="1"/>
</dbReference>
<comment type="caution">
    <text evidence="6">The sequence shown here is derived from an EMBL/GenBank/DDBJ whole genome shotgun (WGS) entry which is preliminary data.</text>
</comment>
<evidence type="ECO:0000256" key="3">
    <source>
        <dbReference type="ARBA" id="ARBA00022840"/>
    </source>
</evidence>
<dbReference type="SMART" id="SM00382">
    <property type="entry name" value="AAA"/>
    <property type="match status" value="1"/>
</dbReference>
<dbReference type="EMBL" id="JAPTGB010000003">
    <property type="protein sequence ID" value="MCZ0860001.1"/>
    <property type="molecule type" value="Genomic_DNA"/>
</dbReference>
<keyword evidence="4" id="KW-1278">Translocase</keyword>
<accession>A0ABT4IE30</accession>
<dbReference type="InterPro" id="IPR003439">
    <property type="entry name" value="ABC_transporter-like_ATP-bd"/>
</dbReference>
<evidence type="ECO:0000313" key="6">
    <source>
        <dbReference type="EMBL" id="MCZ0860001.1"/>
    </source>
</evidence>
<feature type="domain" description="ABC transporter" evidence="5">
    <location>
        <begin position="5"/>
        <end position="239"/>
    </location>
</feature>
<keyword evidence="3 6" id="KW-0067">ATP-binding</keyword>
<keyword evidence="2" id="KW-0547">Nucleotide-binding</keyword>
<dbReference type="Proteomes" id="UP001141422">
    <property type="component" value="Unassembled WGS sequence"/>
</dbReference>
<protein>
    <submittedName>
        <fullName evidence="6">ABC transporter ATP-binding protein</fullName>
    </submittedName>
</protein>
<reference evidence="6" key="1">
    <citation type="submission" date="2022-12" db="EMBL/GenBank/DDBJ databases">
        <title>Isolation and characterisation of novel Methanocorpusculum spp. from native Australian herbivores indicates the genus is ancestrally host-associated.</title>
        <authorList>
            <person name="Volmer J.G."/>
            <person name="Soo R.M."/>
            <person name="Evans P.N."/>
            <person name="Hoedt E.C."/>
            <person name="Astorga Alsina A.L."/>
            <person name="Woodcroft B.J."/>
            <person name="Tyson G.W."/>
            <person name="Hugenholtz P."/>
            <person name="Morrison M."/>
        </authorList>
    </citation>
    <scope>NUCLEOTIDE SEQUENCE</scope>
    <source>
        <strain evidence="6">MG</strain>
    </source>
</reference>